<name>A0A1R0X097_9BACL</name>
<dbReference type="Proteomes" id="UP000187465">
    <property type="component" value="Unassembled WGS sequence"/>
</dbReference>
<reference evidence="1 2" key="1">
    <citation type="submission" date="2016-10" db="EMBL/GenBank/DDBJ databases">
        <title>Paenibacillus species isolates.</title>
        <authorList>
            <person name="Beno S.M."/>
        </authorList>
    </citation>
    <scope>NUCLEOTIDE SEQUENCE [LARGE SCALE GENOMIC DNA]</scope>
    <source>
        <strain evidence="1 2">FSL H7-0604</strain>
    </source>
</reference>
<dbReference type="AlphaFoldDB" id="A0A1R0X097"/>
<evidence type="ECO:0000313" key="2">
    <source>
        <dbReference type="Proteomes" id="UP000187465"/>
    </source>
</evidence>
<proteinExistence type="predicted"/>
<gene>
    <name evidence="1" type="ORF">BJP51_04090</name>
</gene>
<sequence length="132" mass="15100">MDIDIKQYIKDIRKLRAQADAYDDNAPGAIMEKIRLLTAAHMLIGRVSAVRDGEHARIYAARKIAYAKARKEAKRGEKEIAGDLAIEDLRMVEATALEEKMMWKNEFSSLREYIYELRLRVRVDMNTLGGGD</sequence>
<comment type="caution">
    <text evidence="1">The sequence shown here is derived from an EMBL/GenBank/DDBJ whole genome shotgun (WGS) entry which is preliminary data.</text>
</comment>
<organism evidence="1 2">
    <name type="scientific">Paenibacillus odorifer</name>
    <dbReference type="NCBI Taxonomy" id="189426"/>
    <lineage>
        <taxon>Bacteria</taxon>
        <taxon>Bacillati</taxon>
        <taxon>Bacillota</taxon>
        <taxon>Bacilli</taxon>
        <taxon>Bacillales</taxon>
        <taxon>Paenibacillaceae</taxon>
        <taxon>Paenibacillus</taxon>
    </lineage>
</organism>
<evidence type="ECO:0000313" key="1">
    <source>
        <dbReference type="EMBL" id="OMD25438.1"/>
    </source>
</evidence>
<accession>A0A1R0X097</accession>
<protein>
    <submittedName>
        <fullName evidence="1">Uncharacterized protein</fullName>
    </submittedName>
</protein>
<dbReference type="RefSeq" id="WP_036684313.1">
    <property type="nucleotide sequence ID" value="NZ_MKQP01000045.1"/>
</dbReference>
<dbReference type="EMBL" id="MKQP01000045">
    <property type="protein sequence ID" value="OMD25438.1"/>
    <property type="molecule type" value="Genomic_DNA"/>
</dbReference>